<protein>
    <submittedName>
        <fullName evidence="17">Carboxypeptidase B-like</fullName>
    </submittedName>
</protein>
<feature type="domain" description="Peptidase M14" evidence="16">
    <location>
        <begin position="113"/>
        <end position="398"/>
    </location>
</feature>
<dbReference type="SUPFAM" id="SSF54897">
    <property type="entry name" value="Protease propeptides/inhibitors"/>
    <property type="match status" value="1"/>
</dbReference>
<dbReference type="PANTHER" id="PTHR11705:SF153">
    <property type="entry name" value="ZINC CARBOXYPEPTIDASE A 1-LIKE PROTEIN"/>
    <property type="match status" value="1"/>
</dbReference>
<dbReference type="PRINTS" id="PR00765">
    <property type="entry name" value="CRBOXYPTASEA"/>
</dbReference>
<dbReference type="CDD" id="cd03860">
    <property type="entry name" value="M14_CP_A-B_like"/>
    <property type="match status" value="1"/>
</dbReference>
<evidence type="ECO:0000256" key="13">
    <source>
        <dbReference type="ARBA" id="ARBA00057299"/>
    </source>
</evidence>
<name>F6Y8M0_CIOIN</name>
<evidence type="ECO:0000256" key="8">
    <source>
        <dbReference type="ARBA" id="ARBA00022729"/>
    </source>
</evidence>
<dbReference type="GO" id="GO:0006508">
    <property type="term" value="P:proteolysis"/>
    <property type="evidence" value="ECO:0007669"/>
    <property type="project" value="UniProtKB-KW"/>
</dbReference>
<evidence type="ECO:0000256" key="10">
    <source>
        <dbReference type="ARBA" id="ARBA00022833"/>
    </source>
</evidence>
<evidence type="ECO:0000256" key="15">
    <source>
        <dbReference type="SAM" id="SignalP"/>
    </source>
</evidence>
<dbReference type="GO" id="GO:0004181">
    <property type="term" value="F:metallocarboxypeptidase activity"/>
    <property type="evidence" value="ECO:0007669"/>
    <property type="project" value="InterPro"/>
</dbReference>
<feature type="chain" id="PRO_5012836173" evidence="15">
    <location>
        <begin position="16"/>
        <end position="398"/>
    </location>
</feature>
<evidence type="ECO:0000256" key="7">
    <source>
        <dbReference type="ARBA" id="ARBA00022723"/>
    </source>
</evidence>
<dbReference type="Ensembl" id="ENSCINT00000021898.2">
    <property type="protein sequence ID" value="ENSCINP00000021652.2"/>
    <property type="gene ID" value="ENSCING00000010660.3"/>
</dbReference>
<evidence type="ECO:0000313" key="18">
    <source>
        <dbReference type="Proteomes" id="UP000008144"/>
    </source>
</evidence>
<dbReference type="Gene3D" id="3.30.70.340">
    <property type="entry name" value="Metallocarboxypeptidase-like"/>
    <property type="match status" value="1"/>
</dbReference>
<keyword evidence="9" id="KW-0378">Hydrolase</keyword>
<comment type="similarity">
    <text evidence="3 14">Belongs to the peptidase M14 family.</text>
</comment>
<evidence type="ECO:0000256" key="2">
    <source>
        <dbReference type="ARBA" id="ARBA00004613"/>
    </source>
</evidence>
<dbReference type="AlphaFoldDB" id="F6Y8M0"/>
<dbReference type="PROSITE" id="PS00132">
    <property type="entry name" value="CARBOXYPEPT_ZN_1"/>
    <property type="match status" value="1"/>
</dbReference>
<feature type="active site" description="Proton donor/acceptor" evidence="14">
    <location>
        <position position="371"/>
    </location>
</feature>
<evidence type="ECO:0000256" key="11">
    <source>
        <dbReference type="ARBA" id="ARBA00023049"/>
    </source>
</evidence>
<comment type="subcellular location">
    <subcellularLocation>
        <location evidence="2">Secreted</location>
    </subcellularLocation>
</comment>
<sequence length="398" mass="45030">MKVVIFFALLAVASAKRLFHQDQVLRIQPGGYDLKIINNLVERYPNIDFWAEPSLVRPVDIHVPRVHLTAVKVFLTRNRIDYEIFIEDLQVAIDNQKSDRPTQMSLATFDYNVYHTMDEIRAWMSDMVSTYSFVSQVNVGQSYEKSSIDALRITRSTSFNPPKFVLDCGLHSREWVAPASCLYAVKYLVEAQPGSAEYNILNEMEIVVIPIANPDGYEYSWTGDRMWRKTRSDTGHVCMGVDPNRNWDANWSGPGASASSCNDAYYGPSVMSEIEVRSQASFVGGLSNVQAYIDIHAYSQYWMYPYAWTYSKTSDENLLNTIGVNSVNAIRDVHGMTYLTGSISEVIYQASGSTVDYMYDTLGIKCSFAAELRDTGRYGFTLPERFIQPTAEETFAGL</sequence>
<dbReference type="FunFam" id="3.30.70.340:FF:000001">
    <property type="entry name" value="Carboxypeptidase A5"/>
    <property type="match status" value="1"/>
</dbReference>
<dbReference type="Pfam" id="PF00246">
    <property type="entry name" value="Peptidase_M14"/>
    <property type="match status" value="1"/>
</dbReference>
<comment type="cofactor">
    <cofactor evidence="1">
        <name>Zn(2+)</name>
        <dbReference type="ChEBI" id="CHEBI:29105"/>
    </cofactor>
</comment>
<dbReference type="InterPro" id="IPR003146">
    <property type="entry name" value="M14A_act_pep"/>
</dbReference>
<evidence type="ECO:0000256" key="14">
    <source>
        <dbReference type="PROSITE-ProRule" id="PRU01379"/>
    </source>
</evidence>
<reference evidence="18" key="1">
    <citation type="journal article" date="2002" name="Science">
        <title>The draft genome of Ciona intestinalis: insights into chordate and vertebrate origins.</title>
        <authorList>
            <person name="Dehal P."/>
            <person name="Satou Y."/>
            <person name="Campbell R.K."/>
            <person name="Chapman J."/>
            <person name="Degnan B."/>
            <person name="De Tomaso A."/>
            <person name="Davidson B."/>
            <person name="Di Gregorio A."/>
            <person name="Gelpke M."/>
            <person name="Goodstein D.M."/>
            <person name="Harafuji N."/>
            <person name="Hastings K.E."/>
            <person name="Ho I."/>
            <person name="Hotta K."/>
            <person name="Huang W."/>
            <person name="Kawashima T."/>
            <person name="Lemaire P."/>
            <person name="Martinez D."/>
            <person name="Meinertzhagen I.A."/>
            <person name="Necula S."/>
            <person name="Nonaka M."/>
            <person name="Putnam N."/>
            <person name="Rash S."/>
            <person name="Saiga H."/>
            <person name="Satake M."/>
            <person name="Terry A."/>
            <person name="Yamada L."/>
            <person name="Wang H.G."/>
            <person name="Awazu S."/>
            <person name="Azumi K."/>
            <person name="Boore J."/>
            <person name="Branno M."/>
            <person name="Chin-Bow S."/>
            <person name="DeSantis R."/>
            <person name="Doyle S."/>
            <person name="Francino P."/>
            <person name="Keys D.N."/>
            <person name="Haga S."/>
            <person name="Hayashi H."/>
            <person name="Hino K."/>
            <person name="Imai K.S."/>
            <person name="Inaba K."/>
            <person name="Kano S."/>
            <person name="Kobayashi K."/>
            <person name="Kobayashi M."/>
            <person name="Lee B.I."/>
            <person name="Makabe K.W."/>
            <person name="Manohar C."/>
            <person name="Matassi G."/>
            <person name="Medina M."/>
            <person name="Mochizuki Y."/>
            <person name="Mount S."/>
            <person name="Morishita T."/>
            <person name="Miura S."/>
            <person name="Nakayama A."/>
            <person name="Nishizaka S."/>
            <person name="Nomoto H."/>
            <person name="Ohta F."/>
            <person name="Oishi K."/>
            <person name="Rigoutsos I."/>
            <person name="Sano M."/>
            <person name="Sasaki A."/>
            <person name="Sasakura Y."/>
            <person name="Shoguchi E."/>
            <person name="Shin-i T."/>
            <person name="Spagnuolo A."/>
            <person name="Stainier D."/>
            <person name="Suzuki M.M."/>
            <person name="Tassy O."/>
            <person name="Takatori N."/>
            <person name="Tokuoka M."/>
            <person name="Yagi K."/>
            <person name="Yoshizaki F."/>
            <person name="Wada S."/>
            <person name="Zhang C."/>
            <person name="Hyatt P.D."/>
            <person name="Larimer F."/>
            <person name="Detter C."/>
            <person name="Doggett N."/>
            <person name="Glavina T."/>
            <person name="Hawkins T."/>
            <person name="Richardson P."/>
            <person name="Lucas S."/>
            <person name="Kohara Y."/>
            <person name="Levine M."/>
            <person name="Satoh N."/>
            <person name="Rokhsar D.S."/>
        </authorList>
    </citation>
    <scope>NUCLEOTIDE SEQUENCE [LARGE SCALE GENOMIC DNA]</scope>
</reference>
<dbReference type="GO" id="GO:0008270">
    <property type="term" value="F:zinc ion binding"/>
    <property type="evidence" value="ECO:0007669"/>
    <property type="project" value="InterPro"/>
</dbReference>
<evidence type="ECO:0000313" key="17">
    <source>
        <dbReference type="Ensembl" id="ENSCINP00000021652.2"/>
    </source>
</evidence>
<keyword evidence="12" id="KW-1015">Disulfide bond</keyword>
<dbReference type="InterPro" id="IPR000834">
    <property type="entry name" value="Peptidase_M14"/>
</dbReference>
<keyword evidence="4" id="KW-0964">Secreted</keyword>
<dbReference type="Proteomes" id="UP000008144">
    <property type="component" value="Chromosome 12"/>
</dbReference>
<gene>
    <name evidence="17" type="primary">LOC100176951</name>
</gene>
<keyword evidence="8 15" id="KW-0732">Signal</keyword>
<keyword evidence="10" id="KW-0862">Zinc</keyword>
<dbReference type="GeneTree" id="ENSGT00940000165901"/>
<dbReference type="FunFam" id="3.40.630.10:FF:000040">
    <property type="entry name" value="zinc carboxypeptidase"/>
    <property type="match status" value="1"/>
</dbReference>
<dbReference type="Pfam" id="PF02244">
    <property type="entry name" value="Propep_M14"/>
    <property type="match status" value="1"/>
</dbReference>
<evidence type="ECO:0000256" key="5">
    <source>
        <dbReference type="ARBA" id="ARBA00022645"/>
    </source>
</evidence>
<reference evidence="17" key="3">
    <citation type="submission" date="2025-08" db="UniProtKB">
        <authorList>
            <consortium name="Ensembl"/>
        </authorList>
    </citation>
    <scope>IDENTIFICATION</scope>
</reference>
<evidence type="ECO:0000259" key="16">
    <source>
        <dbReference type="PROSITE" id="PS52035"/>
    </source>
</evidence>
<keyword evidence="11" id="KW-0482">Metalloprotease</keyword>
<reference evidence="17" key="2">
    <citation type="journal article" date="2008" name="Genome Biol.">
        <title>Improved genome assembly and evidence-based global gene model set for the chordate Ciona intestinalis: new insight into intron and operon populations.</title>
        <authorList>
            <person name="Satou Y."/>
            <person name="Mineta K."/>
            <person name="Ogasawara M."/>
            <person name="Sasakura Y."/>
            <person name="Shoguchi E."/>
            <person name="Ueno K."/>
            <person name="Yamada L."/>
            <person name="Matsumoto J."/>
            <person name="Wasserscheid J."/>
            <person name="Dewar K."/>
            <person name="Wiley G.B."/>
            <person name="Macmil S.L."/>
            <person name="Roe B.A."/>
            <person name="Zeller R.W."/>
            <person name="Hastings K.E."/>
            <person name="Lemaire P."/>
            <person name="Lindquist E."/>
            <person name="Endo T."/>
            <person name="Hotta K."/>
            <person name="Inaba K."/>
        </authorList>
    </citation>
    <scope>NUCLEOTIDE SEQUENCE [LARGE SCALE GENOMIC DNA]</scope>
    <source>
        <strain evidence="17">wild type</strain>
    </source>
</reference>
<dbReference type="PROSITE" id="PS52035">
    <property type="entry name" value="PEPTIDASE_M14"/>
    <property type="match status" value="1"/>
</dbReference>
<organism evidence="17 18">
    <name type="scientific">Ciona intestinalis</name>
    <name type="common">Transparent sea squirt</name>
    <name type="synonym">Ascidia intestinalis</name>
    <dbReference type="NCBI Taxonomy" id="7719"/>
    <lineage>
        <taxon>Eukaryota</taxon>
        <taxon>Metazoa</taxon>
        <taxon>Chordata</taxon>
        <taxon>Tunicata</taxon>
        <taxon>Ascidiacea</taxon>
        <taxon>Phlebobranchia</taxon>
        <taxon>Cionidae</taxon>
        <taxon>Ciona</taxon>
    </lineage>
</organism>
<dbReference type="Gene3D" id="3.40.630.10">
    <property type="entry name" value="Zn peptidases"/>
    <property type="match status" value="1"/>
</dbReference>
<evidence type="ECO:0000256" key="3">
    <source>
        <dbReference type="ARBA" id="ARBA00005988"/>
    </source>
</evidence>
<feature type="signal peptide" evidence="15">
    <location>
        <begin position="1"/>
        <end position="15"/>
    </location>
</feature>
<evidence type="ECO:0000256" key="4">
    <source>
        <dbReference type="ARBA" id="ARBA00022525"/>
    </source>
</evidence>
<evidence type="ECO:0000256" key="6">
    <source>
        <dbReference type="ARBA" id="ARBA00022670"/>
    </source>
</evidence>
<keyword evidence="5" id="KW-0121">Carboxypeptidase</keyword>
<dbReference type="PANTHER" id="PTHR11705">
    <property type="entry name" value="PROTEASE FAMILY M14 CARBOXYPEPTIDASE A,B"/>
    <property type="match status" value="1"/>
</dbReference>
<dbReference type="SMART" id="SM00631">
    <property type="entry name" value="Zn_pept"/>
    <property type="match status" value="1"/>
</dbReference>
<accession>F6Y8M0</accession>
<keyword evidence="7" id="KW-0479">Metal-binding</keyword>
<dbReference type="GO" id="GO:0005576">
    <property type="term" value="C:extracellular region"/>
    <property type="evidence" value="ECO:0007669"/>
    <property type="project" value="UniProtKB-SubCell"/>
</dbReference>
<comment type="function">
    <text evidence="13">Involved in the digestion of the blood meal.</text>
</comment>
<dbReference type="SUPFAM" id="SSF53187">
    <property type="entry name" value="Zn-dependent exopeptidases"/>
    <property type="match status" value="1"/>
</dbReference>
<evidence type="ECO:0000256" key="1">
    <source>
        <dbReference type="ARBA" id="ARBA00001947"/>
    </source>
</evidence>
<evidence type="ECO:0000256" key="12">
    <source>
        <dbReference type="ARBA" id="ARBA00023157"/>
    </source>
</evidence>
<dbReference type="InterPro" id="IPR036990">
    <property type="entry name" value="M14A-like_propep"/>
</dbReference>
<reference evidence="17" key="4">
    <citation type="submission" date="2025-09" db="UniProtKB">
        <authorList>
            <consortium name="Ensembl"/>
        </authorList>
    </citation>
    <scope>IDENTIFICATION</scope>
</reference>
<proteinExistence type="inferred from homology"/>
<keyword evidence="18" id="KW-1185">Reference proteome</keyword>
<keyword evidence="6" id="KW-0645">Protease</keyword>
<evidence type="ECO:0000256" key="9">
    <source>
        <dbReference type="ARBA" id="ARBA00022801"/>
    </source>
</evidence>
<dbReference type="InterPro" id="IPR057246">
    <property type="entry name" value="CARBOXYPEPT_ZN_1"/>
</dbReference>
<dbReference type="EMBL" id="EAAA01000869">
    <property type="status" value="NOT_ANNOTATED_CDS"/>
    <property type="molecule type" value="Genomic_DNA"/>
</dbReference>